<evidence type="ECO:0000313" key="2">
    <source>
        <dbReference type="EMBL" id="KAJ4448479.1"/>
    </source>
</evidence>
<organism evidence="2 3">
    <name type="scientific">Periplaneta americana</name>
    <name type="common">American cockroach</name>
    <name type="synonym">Blatta americana</name>
    <dbReference type="NCBI Taxonomy" id="6978"/>
    <lineage>
        <taxon>Eukaryota</taxon>
        <taxon>Metazoa</taxon>
        <taxon>Ecdysozoa</taxon>
        <taxon>Arthropoda</taxon>
        <taxon>Hexapoda</taxon>
        <taxon>Insecta</taxon>
        <taxon>Pterygota</taxon>
        <taxon>Neoptera</taxon>
        <taxon>Polyneoptera</taxon>
        <taxon>Dictyoptera</taxon>
        <taxon>Blattodea</taxon>
        <taxon>Blattoidea</taxon>
        <taxon>Blattidae</taxon>
        <taxon>Blattinae</taxon>
        <taxon>Periplaneta</taxon>
    </lineage>
</organism>
<sequence length="319" mass="36510">MPVARDRTRRIVYGSDNQLVHFVQENSTLHTSKIPMFAMATLYFLLVGARECTKCFARAGLFNDARNCRGYISVAGVSEFCPAGVLLHASKSTDMSLSHLNAIDLGGIKPATSSTERQSYTDCATQADFVIYCRVHESPQFLSSRMGPSLTHSLHTSRSTQGKVGGGLYSYPHENPPKELDGLRRRGKEKEPGKTTNGFYCTKLADEIYESWWREIDDEIYKAYRTPRLNTKSTNHRLCRRLRWAGHVARMGESRNAYRVLVGRPEGKRPLGRPRRRWEDNIKMDLREVGYDDRDWINLAQDRDQWRAYVRAAMNLQVP</sequence>
<comment type="caution">
    <text evidence="2">The sequence shown here is derived from an EMBL/GenBank/DDBJ whole genome shotgun (WGS) entry which is preliminary data.</text>
</comment>
<proteinExistence type="predicted"/>
<protein>
    <submittedName>
        <fullName evidence="2">Uncharacterized protein</fullName>
    </submittedName>
</protein>
<feature type="compositionally biased region" description="Basic and acidic residues" evidence="1">
    <location>
        <begin position="175"/>
        <end position="193"/>
    </location>
</feature>
<evidence type="ECO:0000313" key="3">
    <source>
        <dbReference type="Proteomes" id="UP001148838"/>
    </source>
</evidence>
<dbReference type="EMBL" id="JAJSOF020000005">
    <property type="protein sequence ID" value="KAJ4448479.1"/>
    <property type="molecule type" value="Genomic_DNA"/>
</dbReference>
<accession>A0ABQ8TP67</accession>
<evidence type="ECO:0000256" key="1">
    <source>
        <dbReference type="SAM" id="MobiDB-lite"/>
    </source>
</evidence>
<gene>
    <name evidence="2" type="ORF">ANN_10495</name>
</gene>
<name>A0ABQ8TP67_PERAM</name>
<reference evidence="2 3" key="1">
    <citation type="journal article" date="2022" name="Allergy">
        <title>Genome assembly and annotation of Periplaneta americana reveal a comprehensive cockroach allergen profile.</title>
        <authorList>
            <person name="Wang L."/>
            <person name="Xiong Q."/>
            <person name="Saelim N."/>
            <person name="Wang L."/>
            <person name="Nong W."/>
            <person name="Wan A.T."/>
            <person name="Shi M."/>
            <person name="Liu X."/>
            <person name="Cao Q."/>
            <person name="Hui J.H.L."/>
            <person name="Sookrung N."/>
            <person name="Leung T.F."/>
            <person name="Tungtrongchitr A."/>
            <person name="Tsui S.K.W."/>
        </authorList>
    </citation>
    <scope>NUCLEOTIDE SEQUENCE [LARGE SCALE GENOMIC DNA]</scope>
    <source>
        <strain evidence="2">PWHHKU_190912</strain>
    </source>
</reference>
<feature type="region of interest" description="Disordered" evidence="1">
    <location>
        <begin position="152"/>
        <end position="194"/>
    </location>
</feature>
<dbReference type="Proteomes" id="UP001148838">
    <property type="component" value="Unassembled WGS sequence"/>
</dbReference>
<keyword evidence="3" id="KW-1185">Reference proteome</keyword>